<accession>A0A935JY30</accession>
<reference evidence="2 3" key="1">
    <citation type="submission" date="2020-10" db="EMBL/GenBank/DDBJ databases">
        <title>Connecting structure to function with the recovery of over 1000 high-quality activated sludge metagenome-assembled genomes encoding full-length rRNA genes using long-read sequencing.</title>
        <authorList>
            <person name="Singleton C.M."/>
            <person name="Petriglieri F."/>
            <person name="Kristensen J.M."/>
            <person name="Kirkegaard R.H."/>
            <person name="Michaelsen T.Y."/>
            <person name="Andersen M.H."/>
            <person name="Karst S.M."/>
            <person name="Dueholm M.S."/>
            <person name="Nielsen P.H."/>
            <person name="Albertsen M."/>
        </authorList>
    </citation>
    <scope>NUCLEOTIDE SEQUENCE [LARGE SCALE GENOMIC DNA]</scope>
    <source>
        <strain evidence="2">EsbW_18-Q3-R4-48_BATAC.463</strain>
    </source>
</reference>
<sequence>MNFENTKAELDRYIEGMNCAAELEVASINARCSEIKQQMDILAEKRKQLADEVQQGRDGGVSDINSRCAEIMSRGMSYEELARYAAEGWSWSSYNEDAYDKLSRNLSIVNEGFNLSRELEQLDRRRDVLISSFDGIEQKIGRIADVLEAKCETYEVMKEKAKAPRSTGGKNRDKNTNFQKSERPLKLHGKHGQTNRCTVQKQPLHTR</sequence>
<evidence type="ECO:0000256" key="1">
    <source>
        <dbReference type="SAM" id="MobiDB-lite"/>
    </source>
</evidence>
<feature type="region of interest" description="Disordered" evidence="1">
    <location>
        <begin position="158"/>
        <end position="207"/>
    </location>
</feature>
<comment type="caution">
    <text evidence="2">The sequence shown here is derived from an EMBL/GenBank/DDBJ whole genome shotgun (WGS) entry which is preliminary data.</text>
</comment>
<protein>
    <recommendedName>
        <fullName evidence="4">DUF5082 domain-containing protein</fullName>
    </recommendedName>
</protein>
<dbReference type="AlphaFoldDB" id="A0A935JY30"/>
<organism evidence="2 3">
    <name type="scientific">Candidatus Dechloromonas phosphorivorans</name>
    <dbReference type="NCBI Taxonomy" id="2899244"/>
    <lineage>
        <taxon>Bacteria</taxon>
        <taxon>Pseudomonadati</taxon>
        <taxon>Pseudomonadota</taxon>
        <taxon>Betaproteobacteria</taxon>
        <taxon>Rhodocyclales</taxon>
        <taxon>Azonexaceae</taxon>
        <taxon>Dechloromonas</taxon>
    </lineage>
</organism>
<feature type="compositionally biased region" description="Basic and acidic residues" evidence="1">
    <location>
        <begin position="170"/>
        <end position="185"/>
    </location>
</feature>
<evidence type="ECO:0000313" key="2">
    <source>
        <dbReference type="EMBL" id="MBK7414654.1"/>
    </source>
</evidence>
<evidence type="ECO:0000313" key="3">
    <source>
        <dbReference type="Proteomes" id="UP000739411"/>
    </source>
</evidence>
<evidence type="ECO:0008006" key="4">
    <source>
        <dbReference type="Google" id="ProtNLM"/>
    </source>
</evidence>
<gene>
    <name evidence="2" type="ORF">IPJ38_05605</name>
</gene>
<proteinExistence type="predicted"/>
<dbReference type="Proteomes" id="UP000739411">
    <property type="component" value="Unassembled WGS sequence"/>
</dbReference>
<dbReference type="EMBL" id="JADJMS010000012">
    <property type="protein sequence ID" value="MBK7414654.1"/>
    <property type="molecule type" value="Genomic_DNA"/>
</dbReference>
<name>A0A935JY30_9RHOO</name>
<feature type="compositionally biased region" description="Polar residues" evidence="1">
    <location>
        <begin position="194"/>
        <end position="207"/>
    </location>
</feature>